<name>A0A117IA23_MYCCR</name>
<dbReference type="STRING" id="228230.RMCC_2655"/>
<accession>A0A117IA23</accession>
<gene>
    <name evidence="1" type="primary">alaS</name>
    <name evidence="1" type="ORF">RMCC_2655</name>
</gene>
<dbReference type="Proteomes" id="UP000069443">
    <property type="component" value="Unassembled WGS sequence"/>
</dbReference>
<proteinExistence type="predicted"/>
<evidence type="ECO:0000313" key="2">
    <source>
        <dbReference type="Proteomes" id="UP000069443"/>
    </source>
</evidence>
<evidence type="ECO:0000313" key="1">
    <source>
        <dbReference type="EMBL" id="GAS95689.1"/>
    </source>
</evidence>
<comment type="caution">
    <text evidence="1">The sequence shown here is derived from an EMBL/GenBank/DDBJ whole genome shotgun (WGS) entry which is preliminary data.</text>
</comment>
<dbReference type="GO" id="GO:0016874">
    <property type="term" value="F:ligase activity"/>
    <property type="evidence" value="ECO:0007669"/>
    <property type="project" value="UniProtKB-KW"/>
</dbReference>
<keyword evidence="2" id="KW-1185">Reference proteome</keyword>
<protein>
    <submittedName>
        <fullName evidence="1">Alanine--tRNA ligase</fullName>
    </submittedName>
</protein>
<reference evidence="2" key="2">
    <citation type="submission" date="2016-02" db="EMBL/GenBank/DDBJ databases">
        <title>Draft genome sequence of five rapidly growing Mycobacterium species.</title>
        <authorList>
            <person name="Katahira K."/>
            <person name="Gotou Y."/>
            <person name="Iida K."/>
            <person name="Ogura Y."/>
            <person name="Hayashi T."/>
        </authorList>
    </citation>
    <scope>NUCLEOTIDE SEQUENCE [LARGE SCALE GENOMIC DNA]</scope>
    <source>
        <strain evidence="2">JCM15298</strain>
    </source>
</reference>
<dbReference type="AlphaFoldDB" id="A0A117IA23"/>
<sequence length="68" mass="7320">MGAMRAKLNCIECLVTGAGKQRAEFIVNGQSVCERHVLAPVRDRGEGAYAYTFAAPDGQMTLEPVYAS</sequence>
<reference evidence="2" key="1">
    <citation type="journal article" date="2016" name="Genome Announc.">
        <title>Draft Genome Sequences of Five Rapidly Growing Mycobacterium Species, M. thermoresistibile, M. fortuitum subsp. acetamidolyticum, M. canariasense, M. brisbanense, and M. novocastrense.</title>
        <authorList>
            <person name="Katahira K."/>
            <person name="Ogura Y."/>
            <person name="Gotoh Y."/>
            <person name="Hayashi T."/>
        </authorList>
    </citation>
    <scope>NUCLEOTIDE SEQUENCE [LARGE SCALE GENOMIC DNA]</scope>
    <source>
        <strain evidence="2">JCM15298</strain>
    </source>
</reference>
<organism evidence="1 2">
    <name type="scientific">Mycolicibacterium canariasense</name>
    <name type="common">Mycobacterium canariasense</name>
    <dbReference type="NCBI Taxonomy" id="228230"/>
    <lineage>
        <taxon>Bacteria</taxon>
        <taxon>Bacillati</taxon>
        <taxon>Actinomycetota</taxon>
        <taxon>Actinomycetes</taxon>
        <taxon>Mycobacteriales</taxon>
        <taxon>Mycobacteriaceae</taxon>
        <taxon>Mycolicibacterium</taxon>
    </lineage>
</organism>
<keyword evidence="1" id="KW-0436">Ligase</keyword>
<dbReference type="EMBL" id="BCSY01000042">
    <property type="protein sequence ID" value="GAS95689.1"/>
    <property type="molecule type" value="Genomic_DNA"/>
</dbReference>